<dbReference type="Pfam" id="PF06056">
    <property type="entry name" value="Terminase_5"/>
    <property type="match status" value="1"/>
</dbReference>
<evidence type="ECO:0000259" key="1">
    <source>
        <dbReference type="Pfam" id="PF06056"/>
    </source>
</evidence>
<comment type="caution">
    <text evidence="2">The sequence shown here is derived from an EMBL/GenBank/DDBJ whole genome shotgun (WGS) entry which is preliminary data.</text>
</comment>
<proteinExistence type="predicted"/>
<dbReference type="EMBL" id="CAKMAB010000069">
    <property type="protein sequence ID" value="CAH1059780.1"/>
    <property type="molecule type" value="Genomic_DNA"/>
</dbReference>
<keyword evidence="3" id="KW-1185">Reference proteome</keyword>
<dbReference type="Proteomes" id="UP000838749">
    <property type="component" value="Unassembled WGS sequence"/>
</dbReference>
<gene>
    <name evidence="2" type="ORF">PAECIP111894_05992</name>
</gene>
<sequence length="94" mass="10503">MEIQSVEINRNGKAVEARGKSPIYERYQTIYLHAVKQMSVFEIAEIILRNPVTVSTYIKSYQNKGLDGLVMGVSTGAPEQLTTTQADYHHESSA</sequence>
<organism evidence="2 3">
    <name type="scientific">Paenibacillus pseudetheri</name>
    <dbReference type="NCBI Taxonomy" id="2897682"/>
    <lineage>
        <taxon>Bacteria</taxon>
        <taxon>Bacillati</taxon>
        <taxon>Bacillota</taxon>
        <taxon>Bacilli</taxon>
        <taxon>Bacillales</taxon>
        <taxon>Paenibacillaceae</taxon>
        <taxon>Paenibacillus</taxon>
    </lineage>
</organism>
<feature type="domain" description="Terminase ATPase subunit N-terminal" evidence="1">
    <location>
        <begin position="25"/>
        <end position="78"/>
    </location>
</feature>
<evidence type="ECO:0000313" key="3">
    <source>
        <dbReference type="Proteomes" id="UP000838749"/>
    </source>
</evidence>
<reference evidence="2" key="1">
    <citation type="submission" date="2021-12" db="EMBL/GenBank/DDBJ databases">
        <authorList>
            <person name="Criscuolo A."/>
        </authorList>
    </citation>
    <scope>NUCLEOTIDE SEQUENCE</scope>
    <source>
        <strain evidence="2">CIP111894</strain>
    </source>
</reference>
<dbReference type="InterPro" id="IPR010332">
    <property type="entry name" value="ATPase_terminase-su_N"/>
</dbReference>
<name>A0ABN8FV01_9BACL</name>
<protein>
    <recommendedName>
        <fullName evidence="1">Terminase ATPase subunit N-terminal domain-containing protein</fullName>
    </recommendedName>
</protein>
<accession>A0ABN8FV01</accession>
<evidence type="ECO:0000313" key="2">
    <source>
        <dbReference type="EMBL" id="CAH1059780.1"/>
    </source>
</evidence>